<organism evidence="7 8">
    <name type="scientific">Acrobeloides nanus</name>
    <dbReference type="NCBI Taxonomy" id="290746"/>
    <lineage>
        <taxon>Eukaryota</taxon>
        <taxon>Metazoa</taxon>
        <taxon>Ecdysozoa</taxon>
        <taxon>Nematoda</taxon>
        <taxon>Chromadorea</taxon>
        <taxon>Rhabditida</taxon>
        <taxon>Tylenchina</taxon>
        <taxon>Cephalobomorpha</taxon>
        <taxon>Cephaloboidea</taxon>
        <taxon>Cephalobidae</taxon>
        <taxon>Acrobeloides</taxon>
    </lineage>
</organism>
<keyword evidence="2 5" id="KW-0812">Transmembrane</keyword>
<dbReference type="InterPro" id="IPR036259">
    <property type="entry name" value="MFS_trans_sf"/>
</dbReference>
<feature type="transmembrane region" description="Helical" evidence="5">
    <location>
        <begin position="103"/>
        <end position="123"/>
    </location>
</feature>
<dbReference type="AlphaFoldDB" id="A0A914CRG5"/>
<dbReference type="PANTHER" id="PTHR11662:SF405">
    <property type="entry name" value="PROTEIN CBG12249"/>
    <property type="match status" value="1"/>
</dbReference>
<feature type="domain" description="Major facilitator superfamily (MFS) profile" evidence="6">
    <location>
        <begin position="29"/>
        <end position="179"/>
    </location>
</feature>
<evidence type="ECO:0000256" key="1">
    <source>
        <dbReference type="ARBA" id="ARBA00004141"/>
    </source>
</evidence>
<name>A0A914CRG5_9BILA</name>
<evidence type="ECO:0000313" key="7">
    <source>
        <dbReference type="Proteomes" id="UP000887540"/>
    </source>
</evidence>
<sequence length="179" mass="19973">MADDNKNSKDLEQVPFWSFKSTRFWLAMMLMFLVFVAVNMRTNIGIAMVCMVNSTAYTSHKSVNISSSIAPRNPECQKPVSPDEVEDLGYHGTYLWTPEMQGALISSTSYGSLITIMFAGLIADTYGPRLACLSALFLYTIMTLLSPMIADLNYYAFLVARSIMGLSEEYNLAPVYVLL</sequence>
<keyword evidence="3 5" id="KW-1133">Transmembrane helix</keyword>
<protein>
    <submittedName>
        <fullName evidence="8">Major facilitator superfamily (MFS) profile domain-containing protein</fullName>
    </submittedName>
</protein>
<evidence type="ECO:0000256" key="2">
    <source>
        <dbReference type="ARBA" id="ARBA00022692"/>
    </source>
</evidence>
<dbReference type="InterPro" id="IPR011701">
    <property type="entry name" value="MFS"/>
</dbReference>
<dbReference type="Proteomes" id="UP000887540">
    <property type="component" value="Unplaced"/>
</dbReference>
<evidence type="ECO:0000259" key="6">
    <source>
        <dbReference type="PROSITE" id="PS50850"/>
    </source>
</evidence>
<dbReference type="InterPro" id="IPR020846">
    <property type="entry name" value="MFS_dom"/>
</dbReference>
<comment type="subcellular location">
    <subcellularLocation>
        <location evidence="1">Membrane</location>
        <topology evidence="1">Multi-pass membrane protein</topology>
    </subcellularLocation>
</comment>
<dbReference type="PROSITE" id="PS50850">
    <property type="entry name" value="MFS"/>
    <property type="match status" value="1"/>
</dbReference>
<keyword evidence="7" id="KW-1185">Reference proteome</keyword>
<feature type="transmembrane region" description="Helical" evidence="5">
    <location>
        <begin position="21"/>
        <end position="38"/>
    </location>
</feature>
<accession>A0A914CRG5</accession>
<dbReference type="GO" id="GO:0006820">
    <property type="term" value="P:monoatomic anion transport"/>
    <property type="evidence" value="ECO:0007669"/>
    <property type="project" value="TreeGrafter"/>
</dbReference>
<proteinExistence type="predicted"/>
<evidence type="ECO:0000256" key="4">
    <source>
        <dbReference type="ARBA" id="ARBA00023136"/>
    </source>
</evidence>
<dbReference type="PANTHER" id="PTHR11662">
    <property type="entry name" value="SOLUTE CARRIER FAMILY 17"/>
    <property type="match status" value="1"/>
</dbReference>
<dbReference type="GO" id="GO:0022857">
    <property type="term" value="F:transmembrane transporter activity"/>
    <property type="evidence" value="ECO:0007669"/>
    <property type="project" value="InterPro"/>
</dbReference>
<dbReference type="Gene3D" id="1.20.1250.20">
    <property type="entry name" value="MFS general substrate transporter like domains"/>
    <property type="match status" value="1"/>
</dbReference>
<dbReference type="Pfam" id="PF07690">
    <property type="entry name" value="MFS_1"/>
    <property type="match status" value="1"/>
</dbReference>
<evidence type="ECO:0000256" key="5">
    <source>
        <dbReference type="SAM" id="Phobius"/>
    </source>
</evidence>
<dbReference type="GO" id="GO:0016020">
    <property type="term" value="C:membrane"/>
    <property type="evidence" value="ECO:0007669"/>
    <property type="project" value="UniProtKB-SubCell"/>
</dbReference>
<keyword evidence="4 5" id="KW-0472">Membrane</keyword>
<dbReference type="WBParaSite" id="ACRNAN_scaffold13430.g29290.t1">
    <property type="protein sequence ID" value="ACRNAN_scaffold13430.g29290.t1"/>
    <property type="gene ID" value="ACRNAN_scaffold13430.g29290"/>
</dbReference>
<dbReference type="SUPFAM" id="SSF103473">
    <property type="entry name" value="MFS general substrate transporter"/>
    <property type="match status" value="1"/>
</dbReference>
<dbReference type="InterPro" id="IPR050382">
    <property type="entry name" value="MFS_Na/Anion_cotransporter"/>
</dbReference>
<evidence type="ECO:0000256" key="3">
    <source>
        <dbReference type="ARBA" id="ARBA00022989"/>
    </source>
</evidence>
<feature type="transmembrane region" description="Helical" evidence="5">
    <location>
        <begin position="130"/>
        <end position="150"/>
    </location>
</feature>
<evidence type="ECO:0000313" key="8">
    <source>
        <dbReference type="WBParaSite" id="ACRNAN_scaffold13430.g29290.t1"/>
    </source>
</evidence>
<reference evidence="8" key="1">
    <citation type="submission" date="2022-11" db="UniProtKB">
        <authorList>
            <consortium name="WormBaseParasite"/>
        </authorList>
    </citation>
    <scope>IDENTIFICATION</scope>
</reference>